<evidence type="ECO:0000259" key="1">
    <source>
        <dbReference type="Pfam" id="PF07993"/>
    </source>
</evidence>
<dbReference type="InterPro" id="IPR013120">
    <property type="entry name" value="FAR_NAD-bd"/>
</dbReference>
<protein>
    <submittedName>
        <fullName evidence="2">Nucleoside-diphosphate-sugar epimerase</fullName>
    </submittedName>
</protein>
<dbReference type="OrthoDB" id="9785372at2"/>
<dbReference type="InterPro" id="IPR036291">
    <property type="entry name" value="NAD(P)-bd_dom_sf"/>
</dbReference>
<gene>
    <name evidence="2" type="ORF">SAMN06265379_101664</name>
</gene>
<evidence type="ECO:0000313" key="2">
    <source>
        <dbReference type="EMBL" id="SMO41641.1"/>
    </source>
</evidence>
<organism evidence="2 3">
    <name type="scientific">Saccharicrinis carchari</name>
    <dbReference type="NCBI Taxonomy" id="1168039"/>
    <lineage>
        <taxon>Bacteria</taxon>
        <taxon>Pseudomonadati</taxon>
        <taxon>Bacteroidota</taxon>
        <taxon>Bacteroidia</taxon>
        <taxon>Marinilabiliales</taxon>
        <taxon>Marinilabiliaceae</taxon>
        <taxon>Saccharicrinis</taxon>
    </lineage>
</organism>
<dbReference type="EMBL" id="FXTB01000001">
    <property type="protein sequence ID" value="SMO41641.1"/>
    <property type="molecule type" value="Genomic_DNA"/>
</dbReference>
<dbReference type="PANTHER" id="PTHR43000">
    <property type="entry name" value="DTDP-D-GLUCOSE 4,6-DEHYDRATASE-RELATED"/>
    <property type="match status" value="1"/>
</dbReference>
<feature type="domain" description="Thioester reductase (TE)" evidence="1">
    <location>
        <begin position="7"/>
        <end position="250"/>
    </location>
</feature>
<keyword evidence="3" id="KW-1185">Reference proteome</keyword>
<evidence type="ECO:0000313" key="3">
    <source>
        <dbReference type="Proteomes" id="UP000319040"/>
    </source>
</evidence>
<dbReference type="Gene3D" id="3.40.50.720">
    <property type="entry name" value="NAD(P)-binding Rossmann-like Domain"/>
    <property type="match status" value="1"/>
</dbReference>
<dbReference type="AlphaFoldDB" id="A0A521B3P6"/>
<proteinExistence type="predicted"/>
<dbReference type="Pfam" id="PF07993">
    <property type="entry name" value="NAD_binding_4"/>
    <property type="match status" value="1"/>
</dbReference>
<accession>A0A521B3P6</accession>
<dbReference type="SUPFAM" id="SSF51735">
    <property type="entry name" value="NAD(P)-binding Rossmann-fold domains"/>
    <property type="match status" value="1"/>
</dbReference>
<dbReference type="Proteomes" id="UP000319040">
    <property type="component" value="Unassembled WGS sequence"/>
</dbReference>
<reference evidence="2 3" key="1">
    <citation type="submission" date="2017-05" db="EMBL/GenBank/DDBJ databases">
        <authorList>
            <person name="Varghese N."/>
            <person name="Submissions S."/>
        </authorList>
    </citation>
    <scope>NUCLEOTIDE SEQUENCE [LARGE SCALE GENOMIC DNA]</scope>
    <source>
        <strain evidence="2 3">DSM 27040</strain>
    </source>
</reference>
<sequence>MKKIIINGANGYVASNFINSLLNTNYQVIALVRGSKKLSANERMFKVLSEINDAEYVRTCQLKVYAYSLTEENFSMAEEDLQDIFSGEFDYYHFAASLKYDRKSKNEIFGTNIDGIKNSLDVYARYANSKSRLFFISTAYSCGRMSGLFEEKFYDNDNISAFRNYYEQSKRYAENVVKNYIEEHQINAHIIRLSQVVGDSKTGITKTDYGIFDFAKRMFSLAHRYPNQTVRLKVDPEATQNLIPIDIVVHNLMRTVATEKVPTIMNFTAKKSVKNQHIIRAVTQLMPIKIVPVENLKKDDMSPLERLVSVGMSFTGNYININLHFDTKNTDSLPRINGYQNLNNEHQGISEEQSTYKMLEYFIGTLPVPKGSKTISKDGATV</sequence>
<name>A0A521B3P6_SACCC</name>
<dbReference type="RefSeq" id="WP_142532008.1">
    <property type="nucleotide sequence ID" value="NZ_FXTB01000001.1"/>
</dbReference>